<feature type="signal peptide" evidence="1">
    <location>
        <begin position="1"/>
        <end position="19"/>
    </location>
</feature>
<dbReference type="GO" id="GO:0005975">
    <property type="term" value="P:carbohydrate metabolic process"/>
    <property type="evidence" value="ECO:0007669"/>
    <property type="project" value="InterPro"/>
</dbReference>
<evidence type="ECO:0000259" key="3">
    <source>
        <dbReference type="Pfam" id="PF17390"/>
    </source>
</evidence>
<dbReference type="InterPro" id="IPR035398">
    <property type="entry name" value="Bac_rhamnosid_C"/>
</dbReference>
<dbReference type="Proteomes" id="UP000218811">
    <property type="component" value="Unassembled WGS sequence"/>
</dbReference>
<dbReference type="PANTHER" id="PTHR34987:SF6">
    <property type="entry name" value="ALPHA-L-RHAMNOSIDASE SIX-HAIRPIN GLYCOSIDASE DOMAIN-CONTAINING PROTEIN"/>
    <property type="match status" value="1"/>
</dbReference>
<dbReference type="SUPFAM" id="SSF48208">
    <property type="entry name" value="Six-hairpin glycosidases"/>
    <property type="match status" value="1"/>
</dbReference>
<proteinExistence type="predicted"/>
<dbReference type="InterPro" id="IPR012341">
    <property type="entry name" value="6hp_glycosidase-like_sf"/>
</dbReference>
<sequence>MFLGALFRLLLLSTPIICAAPSGPWDQFNLAPGSRIVHPKAIHNLSGTVENAINLLANGSATLSGNGSYVTLDFGQEVGGFISLNFDEVTPRSSIALSFTESPLFISPLTSDDSAVQDANMSYDGVLPITAPIETTFYTMPSYRLRGGFRYLTLVSTSESYVTISNVSCAISFMPHVEDLRNYTGYFYVSDTESEYADFLTRLWYSGAYTVQTVTIAADTGRKDPPAPSPGWYNNATAATASPVVVDGAKRGRAVWSADMHVAVATEFVSTNDIIPSRNALSTLFSELNQETGQMPYSGPPLSEQGSDTYQAWTLIGTYDYVLYSGDLTWLESTWSNYTKALQFLANKVDSTGLLYVTGTGDWGRLYQGGYNSEANAIYYKALTNSADLANWLNYTTLAAEYATNALALKTRFNDAFWSDSKGMYRDNLTSTLYPQDANSLAVIFNLTTSMEQASSISEGLTRHWNEYGSVAPELPDTIAPFIGGFELAAHFVSGNDARAMELLRLEWGYMLNTSISVQSTLLEGYTSNGSLYFRSTDGYDYDASFTSHSHGWSSGPTASLTFYVLGLTVTSPQGETWSVAPHTSGLSSVQGGFETPLGWFGVEWSSDDDTFNMTISTPEGTNGVVFLPTDGAVLIDGSEYGDNSTLLLDGGNHTILVQSR</sequence>
<dbReference type="Gene3D" id="2.60.420.10">
    <property type="entry name" value="Maltose phosphorylase, domain 3"/>
    <property type="match status" value="1"/>
</dbReference>
<keyword evidence="1" id="KW-0732">Signal</keyword>
<dbReference type="Gene3D" id="1.50.10.10">
    <property type="match status" value="1"/>
</dbReference>
<feature type="chain" id="PRO_5013635319" evidence="1">
    <location>
        <begin position="20"/>
        <end position="661"/>
    </location>
</feature>
<dbReference type="InterPro" id="IPR035396">
    <property type="entry name" value="Bac_rhamnosid6H"/>
</dbReference>
<dbReference type="OrthoDB" id="10036721at2759"/>
<reference evidence="4 5" key="1">
    <citation type="journal article" date="2012" name="Science">
        <title>The Paleozoic origin of enzymatic lignin decomposition reconstructed from 31 fungal genomes.</title>
        <authorList>
            <person name="Floudas D."/>
            <person name="Binder M."/>
            <person name="Riley R."/>
            <person name="Barry K."/>
            <person name="Blanchette R.A."/>
            <person name="Henrissat B."/>
            <person name="Martinez A.T."/>
            <person name="Otillar R."/>
            <person name="Spatafora J.W."/>
            <person name="Yadav J.S."/>
            <person name="Aerts A."/>
            <person name="Benoit I."/>
            <person name="Boyd A."/>
            <person name="Carlson A."/>
            <person name="Copeland A."/>
            <person name="Coutinho P.M."/>
            <person name="de Vries R.P."/>
            <person name="Ferreira P."/>
            <person name="Findley K."/>
            <person name="Foster B."/>
            <person name="Gaskell J."/>
            <person name="Glotzer D."/>
            <person name="Gorecki P."/>
            <person name="Heitman J."/>
            <person name="Hesse C."/>
            <person name="Hori C."/>
            <person name="Igarashi K."/>
            <person name="Jurgens J.A."/>
            <person name="Kallen N."/>
            <person name="Kersten P."/>
            <person name="Kohler A."/>
            <person name="Kuees U."/>
            <person name="Kumar T.K.A."/>
            <person name="Kuo A."/>
            <person name="LaButti K."/>
            <person name="Larrondo L.F."/>
            <person name="Lindquist E."/>
            <person name="Ling A."/>
            <person name="Lombard V."/>
            <person name="Lucas S."/>
            <person name="Lundell T."/>
            <person name="Martin R."/>
            <person name="McLaughlin D.J."/>
            <person name="Morgenstern I."/>
            <person name="Morin E."/>
            <person name="Murat C."/>
            <person name="Nagy L.G."/>
            <person name="Nolan M."/>
            <person name="Ohm R.A."/>
            <person name="Patyshakuliyeva A."/>
            <person name="Rokas A."/>
            <person name="Ruiz-Duenas F.J."/>
            <person name="Sabat G."/>
            <person name="Salamov A."/>
            <person name="Samejima M."/>
            <person name="Schmutz J."/>
            <person name="Slot J.C."/>
            <person name="St John F."/>
            <person name="Stenlid J."/>
            <person name="Sun H."/>
            <person name="Sun S."/>
            <person name="Syed K."/>
            <person name="Tsang A."/>
            <person name="Wiebenga A."/>
            <person name="Young D."/>
            <person name="Pisabarro A."/>
            <person name="Eastwood D.C."/>
            <person name="Martin F."/>
            <person name="Cullen D."/>
            <person name="Grigoriev I.V."/>
            <person name="Hibbett D.S."/>
        </authorList>
    </citation>
    <scope>NUCLEOTIDE SEQUENCE [LARGE SCALE GENOMIC DNA]</scope>
    <source>
        <strain evidence="4 5">MD-104</strain>
    </source>
</reference>
<dbReference type="AlphaFoldDB" id="A0A2H3JL83"/>
<dbReference type="PANTHER" id="PTHR34987">
    <property type="entry name" value="C, PUTATIVE (AFU_ORTHOLOGUE AFUA_3G02880)-RELATED"/>
    <property type="match status" value="1"/>
</dbReference>
<name>A0A2H3JL83_WOLCO</name>
<evidence type="ECO:0000313" key="4">
    <source>
        <dbReference type="EMBL" id="PCH42962.1"/>
    </source>
</evidence>
<dbReference type="Pfam" id="PF17389">
    <property type="entry name" value="Bac_rhamnosid6H"/>
    <property type="match status" value="1"/>
</dbReference>
<dbReference type="Pfam" id="PF17390">
    <property type="entry name" value="Bac_rhamnosid_C"/>
    <property type="match status" value="1"/>
</dbReference>
<evidence type="ECO:0000259" key="2">
    <source>
        <dbReference type="Pfam" id="PF17389"/>
    </source>
</evidence>
<keyword evidence="4" id="KW-0378">Hydrolase</keyword>
<feature type="domain" description="Alpha-L-rhamnosidase six-hairpin glycosidase" evidence="2">
    <location>
        <begin position="239"/>
        <end position="468"/>
    </location>
</feature>
<organism evidence="4 5">
    <name type="scientific">Wolfiporia cocos (strain MD-104)</name>
    <name type="common">Brown rot fungus</name>
    <dbReference type="NCBI Taxonomy" id="742152"/>
    <lineage>
        <taxon>Eukaryota</taxon>
        <taxon>Fungi</taxon>
        <taxon>Dikarya</taxon>
        <taxon>Basidiomycota</taxon>
        <taxon>Agaricomycotina</taxon>
        <taxon>Agaricomycetes</taxon>
        <taxon>Polyporales</taxon>
        <taxon>Phaeolaceae</taxon>
        <taxon>Wolfiporia</taxon>
    </lineage>
</organism>
<evidence type="ECO:0000256" key="1">
    <source>
        <dbReference type="SAM" id="SignalP"/>
    </source>
</evidence>
<dbReference type="EMBL" id="KB468135">
    <property type="protein sequence ID" value="PCH42962.1"/>
    <property type="molecule type" value="Genomic_DNA"/>
</dbReference>
<protein>
    <submittedName>
        <fullName evidence="4">Glycoside hydrolase family 78 protein</fullName>
    </submittedName>
</protein>
<dbReference type="STRING" id="742152.A0A2H3JL83"/>
<feature type="domain" description="Alpha-L-rhamnosidase C-terminal" evidence="3">
    <location>
        <begin position="577"/>
        <end position="640"/>
    </location>
</feature>
<gene>
    <name evidence="4" type="ORF">WOLCODRAFT_102857</name>
</gene>
<dbReference type="OMA" id="YHAWALI"/>
<dbReference type="InterPro" id="IPR008928">
    <property type="entry name" value="6-hairpin_glycosidase_sf"/>
</dbReference>
<keyword evidence="5" id="KW-1185">Reference proteome</keyword>
<evidence type="ECO:0000313" key="5">
    <source>
        <dbReference type="Proteomes" id="UP000218811"/>
    </source>
</evidence>
<accession>A0A2H3JL83</accession>
<dbReference type="GO" id="GO:0016787">
    <property type="term" value="F:hydrolase activity"/>
    <property type="evidence" value="ECO:0007669"/>
    <property type="project" value="UniProtKB-KW"/>
</dbReference>